<reference evidence="1 2" key="1">
    <citation type="journal article" date="2018" name="Front. Plant Sci.">
        <title>Red Clover (Trifolium pratense) and Zigzag Clover (T. medium) - A Picture of Genomic Similarities and Differences.</title>
        <authorList>
            <person name="Dluhosova J."/>
            <person name="Istvanek J."/>
            <person name="Nedelnik J."/>
            <person name="Repkova J."/>
        </authorList>
    </citation>
    <scope>NUCLEOTIDE SEQUENCE [LARGE SCALE GENOMIC DNA]</scope>
    <source>
        <strain evidence="2">cv. 10/8</strain>
        <tissue evidence="1">Leaf</tissue>
    </source>
</reference>
<proteinExistence type="predicted"/>
<sequence length="40" mass="4488">MNENGRLSIANKKLLSAVDKKTYTSHHKVKDIIVGAIKHE</sequence>
<name>A0A392VML1_9FABA</name>
<evidence type="ECO:0000313" key="2">
    <source>
        <dbReference type="Proteomes" id="UP000265520"/>
    </source>
</evidence>
<evidence type="ECO:0000313" key="1">
    <source>
        <dbReference type="EMBL" id="MCI89634.1"/>
    </source>
</evidence>
<dbReference type="Proteomes" id="UP000265520">
    <property type="component" value="Unassembled WGS sequence"/>
</dbReference>
<dbReference type="AlphaFoldDB" id="A0A392VML1"/>
<keyword evidence="2" id="KW-1185">Reference proteome</keyword>
<accession>A0A392VML1</accession>
<dbReference type="EMBL" id="LXQA011224312">
    <property type="protein sequence ID" value="MCI89634.1"/>
    <property type="molecule type" value="Genomic_DNA"/>
</dbReference>
<protein>
    <submittedName>
        <fullName evidence="1">Uncharacterized protein</fullName>
    </submittedName>
</protein>
<feature type="non-terminal residue" evidence="1">
    <location>
        <position position="40"/>
    </location>
</feature>
<organism evidence="1 2">
    <name type="scientific">Trifolium medium</name>
    <dbReference type="NCBI Taxonomy" id="97028"/>
    <lineage>
        <taxon>Eukaryota</taxon>
        <taxon>Viridiplantae</taxon>
        <taxon>Streptophyta</taxon>
        <taxon>Embryophyta</taxon>
        <taxon>Tracheophyta</taxon>
        <taxon>Spermatophyta</taxon>
        <taxon>Magnoliopsida</taxon>
        <taxon>eudicotyledons</taxon>
        <taxon>Gunneridae</taxon>
        <taxon>Pentapetalae</taxon>
        <taxon>rosids</taxon>
        <taxon>fabids</taxon>
        <taxon>Fabales</taxon>
        <taxon>Fabaceae</taxon>
        <taxon>Papilionoideae</taxon>
        <taxon>50 kb inversion clade</taxon>
        <taxon>NPAAA clade</taxon>
        <taxon>Hologalegina</taxon>
        <taxon>IRL clade</taxon>
        <taxon>Trifolieae</taxon>
        <taxon>Trifolium</taxon>
    </lineage>
</organism>
<comment type="caution">
    <text evidence="1">The sequence shown here is derived from an EMBL/GenBank/DDBJ whole genome shotgun (WGS) entry which is preliminary data.</text>
</comment>